<keyword evidence="2" id="KW-1185">Reference proteome</keyword>
<sequence length="31" mass="3774">MTIKIFEQIHAQGDENFYTKFHVTKINKKYT</sequence>
<dbReference type="EMBL" id="CP007035">
    <property type="protein sequence ID" value="AHF17856.1"/>
    <property type="molecule type" value="Genomic_DNA"/>
</dbReference>
<proteinExistence type="predicted"/>
<dbReference type="AlphaFoldDB" id="W0F906"/>
<dbReference type="HOGENOM" id="CLU_3397574_0_0_10"/>
<evidence type="ECO:0000313" key="1">
    <source>
        <dbReference type="EMBL" id="AHF17856.1"/>
    </source>
</evidence>
<gene>
    <name evidence="1" type="ORF">NIASO_15360</name>
</gene>
<dbReference type="KEGG" id="nso:NIASO_15360"/>
<evidence type="ECO:0000313" key="2">
    <source>
        <dbReference type="Proteomes" id="UP000003586"/>
    </source>
</evidence>
<name>W0F906_9BACT</name>
<protein>
    <submittedName>
        <fullName evidence="1">Uncharacterized protein</fullName>
    </submittedName>
</protein>
<accession>W0F906</accession>
<reference evidence="1 2" key="1">
    <citation type="submission" date="2013-12" db="EMBL/GenBank/DDBJ databases">
        <authorList>
            <consortium name="DOE Joint Genome Institute"/>
            <person name="Eisen J."/>
            <person name="Huntemann M."/>
            <person name="Han J."/>
            <person name="Chen A."/>
            <person name="Kyrpides N."/>
            <person name="Mavromatis K."/>
            <person name="Markowitz V."/>
            <person name="Palaniappan K."/>
            <person name="Ivanova N."/>
            <person name="Schaumberg A."/>
            <person name="Pati A."/>
            <person name="Liolios K."/>
            <person name="Nordberg H.P."/>
            <person name="Cantor M.N."/>
            <person name="Hua S.X."/>
            <person name="Woyke T."/>
        </authorList>
    </citation>
    <scope>NUCLEOTIDE SEQUENCE [LARGE SCALE GENOMIC DNA]</scope>
    <source>
        <strain evidence="2">DSM 19437</strain>
    </source>
</reference>
<organism evidence="1 2">
    <name type="scientific">Niabella soli DSM 19437</name>
    <dbReference type="NCBI Taxonomy" id="929713"/>
    <lineage>
        <taxon>Bacteria</taxon>
        <taxon>Pseudomonadati</taxon>
        <taxon>Bacteroidota</taxon>
        <taxon>Chitinophagia</taxon>
        <taxon>Chitinophagales</taxon>
        <taxon>Chitinophagaceae</taxon>
        <taxon>Niabella</taxon>
    </lineage>
</organism>
<dbReference type="Proteomes" id="UP000003586">
    <property type="component" value="Chromosome"/>
</dbReference>